<dbReference type="PROSITE" id="PS00061">
    <property type="entry name" value="ADH_SHORT"/>
    <property type="match status" value="1"/>
</dbReference>
<dbReference type="PRINTS" id="PR00080">
    <property type="entry name" value="SDRFAMILY"/>
</dbReference>
<keyword evidence="6" id="KW-1185">Reference proteome</keyword>
<dbReference type="InterPro" id="IPR002347">
    <property type="entry name" value="SDR_fam"/>
</dbReference>
<reference evidence="5 6" key="1">
    <citation type="submission" date="2018-11" db="EMBL/GenBank/DDBJ databases">
        <title>Sequencing the genomes of 1000 actinobacteria strains.</title>
        <authorList>
            <person name="Klenk H.-P."/>
        </authorList>
    </citation>
    <scope>NUCLEOTIDE SEQUENCE [LARGE SCALE GENOMIC DNA]</scope>
    <source>
        <strain evidence="5 6">DSM 44231</strain>
    </source>
</reference>
<dbReference type="AlphaFoldDB" id="A0A3N1H459"/>
<dbReference type="InterPro" id="IPR057326">
    <property type="entry name" value="KR_dom"/>
</dbReference>
<dbReference type="SMART" id="SM00822">
    <property type="entry name" value="PKS_KR"/>
    <property type="match status" value="1"/>
</dbReference>
<dbReference type="EMBL" id="RJKM01000001">
    <property type="protein sequence ID" value="ROP37295.1"/>
    <property type="molecule type" value="Genomic_DNA"/>
</dbReference>
<dbReference type="PANTHER" id="PTHR44196:SF1">
    <property type="entry name" value="DEHYDROGENASE_REDUCTASE SDR FAMILY MEMBER 7B"/>
    <property type="match status" value="1"/>
</dbReference>
<dbReference type="CDD" id="cd05233">
    <property type="entry name" value="SDR_c"/>
    <property type="match status" value="1"/>
</dbReference>
<comment type="similarity">
    <text evidence="1 3">Belongs to the short-chain dehydrogenases/reductases (SDR) family.</text>
</comment>
<dbReference type="PANTHER" id="PTHR44196">
    <property type="entry name" value="DEHYDROGENASE/REDUCTASE SDR FAMILY MEMBER 7B"/>
    <property type="match status" value="1"/>
</dbReference>
<keyword evidence="2" id="KW-0560">Oxidoreductase</keyword>
<dbReference type="InterPro" id="IPR036291">
    <property type="entry name" value="NAD(P)-bd_dom_sf"/>
</dbReference>
<dbReference type="OrthoDB" id="4690547at2"/>
<dbReference type="Proteomes" id="UP000268727">
    <property type="component" value="Unassembled WGS sequence"/>
</dbReference>
<sequence>MSFDGKVAVITGAGSGIGRALAIELSRQGAHVALSDQDGAAVADTARHCERAGVRVRAETVDVTDWAAMQHFATAVDSEFGGVDAVFAVAGIIHRGSLLDSDISDFDRVMAVNWRGTVHTVKAFLPYVVTSTSGHIVTFSSAFGLIATPKYGAYNSSKFAVRGFTESLRQEMTLAGHPVSVTCVYPGGVRTSIVRNGLFAAGENPAAAARNFETRVARTEPEQAAVIILRGVERRRARVLVGSDARLVAVFAHVAGTFYQNLMPAADRLLGLRLRKGARRR</sequence>
<protein>
    <submittedName>
        <fullName evidence="5">Short-subunit dehydrogenase</fullName>
    </submittedName>
</protein>
<dbReference type="RefSeq" id="WP_123747987.1">
    <property type="nucleotide sequence ID" value="NZ_RJKM01000001.1"/>
</dbReference>
<dbReference type="GO" id="GO:0016020">
    <property type="term" value="C:membrane"/>
    <property type="evidence" value="ECO:0007669"/>
    <property type="project" value="TreeGrafter"/>
</dbReference>
<comment type="caution">
    <text evidence="5">The sequence shown here is derived from an EMBL/GenBank/DDBJ whole genome shotgun (WGS) entry which is preliminary data.</text>
</comment>
<name>A0A3N1H459_9PSEU</name>
<proteinExistence type="inferred from homology"/>
<feature type="domain" description="Ketoreductase" evidence="4">
    <location>
        <begin position="6"/>
        <end position="190"/>
    </location>
</feature>
<dbReference type="PRINTS" id="PR00081">
    <property type="entry name" value="GDHRDH"/>
</dbReference>
<gene>
    <name evidence="5" type="ORF">EDD40_2600</name>
</gene>
<dbReference type="InterPro" id="IPR020904">
    <property type="entry name" value="Sc_DH/Rdtase_CS"/>
</dbReference>
<evidence type="ECO:0000313" key="6">
    <source>
        <dbReference type="Proteomes" id="UP000268727"/>
    </source>
</evidence>
<evidence type="ECO:0000259" key="4">
    <source>
        <dbReference type="SMART" id="SM00822"/>
    </source>
</evidence>
<organism evidence="5 6">
    <name type="scientific">Saccharothrix texasensis</name>
    <dbReference type="NCBI Taxonomy" id="103734"/>
    <lineage>
        <taxon>Bacteria</taxon>
        <taxon>Bacillati</taxon>
        <taxon>Actinomycetota</taxon>
        <taxon>Actinomycetes</taxon>
        <taxon>Pseudonocardiales</taxon>
        <taxon>Pseudonocardiaceae</taxon>
        <taxon>Saccharothrix</taxon>
    </lineage>
</organism>
<dbReference type="Pfam" id="PF00106">
    <property type="entry name" value="adh_short"/>
    <property type="match status" value="1"/>
</dbReference>
<evidence type="ECO:0000256" key="2">
    <source>
        <dbReference type="ARBA" id="ARBA00023002"/>
    </source>
</evidence>
<evidence type="ECO:0000313" key="5">
    <source>
        <dbReference type="EMBL" id="ROP37295.1"/>
    </source>
</evidence>
<dbReference type="GO" id="GO:0016491">
    <property type="term" value="F:oxidoreductase activity"/>
    <property type="evidence" value="ECO:0007669"/>
    <property type="project" value="UniProtKB-KW"/>
</dbReference>
<evidence type="ECO:0000256" key="3">
    <source>
        <dbReference type="RuleBase" id="RU000363"/>
    </source>
</evidence>
<accession>A0A3N1H459</accession>
<dbReference type="SUPFAM" id="SSF51735">
    <property type="entry name" value="NAD(P)-binding Rossmann-fold domains"/>
    <property type="match status" value="1"/>
</dbReference>
<dbReference type="Gene3D" id="3.40.50.720">
    <property type="entry name" value="NAD(P)-binding Rossmann-like Domain"/>
    <property type="match status" value="1"/>
</dbReference>
<evidence type="ECO:0000256" key="1">
    <source>
        <dbReference type="ARBA" id="ARBA00006484"/>
    </source>
</evidence>